<keyword evidence="6" id="KW-0456">Lyase</keyword>
<dbReference type="PANTHER" id="PTHR43466">
    <property type="entry name" value="2-OXO-4-HYDROXY-4-CARBOXY-5-UREIDOIMIDAZOLINE DECARBOXYLASE-RELATED"/>
    <property type="match status" value="1"/>
</dbReference>
<evidence type="ECO:0000259" key="7">
    <source>
        <dbReference type="Pfam" id="PF09349"/>
    </source>
</evidence>
<dbReference type="UniPathway" id="UPA00394">
    <property type="reaction ID" value="UER00652"/>
</dbReference>
<dbReference type="OrthoDB" id="9800909at2"/>
<evidence type="ECO:0000256" key="6">
    <source>
        <dbReference type="ARBA" id="ARBA00023239"/>
    </source>
</evidence>
<dbReference type="GO" id="GO:0051997">
    <property type="term" value="F:2-oxo-4-hydroxy-4-carboxy-5-ureidoimidazoline decarboxylase activity"/>
    <property type="evidence" value="ECO:0007669"/>
    <property type="project" value="UniProtKB-EC"/>
</dbReference>
<evidence type="ECO:0000256" key="3">
    <source>
        <dbReference type="ARBA" id="ARBA00012257"/>
    </source>
</evidence>
<dbReference type="EMBL" id="NMQW01000008">
    <property type="protein sequence ID" value="OXM87334.1"/>
    <property type="molecule type" value="Genomic_DNA"/>
</dbReference>
<dbReference type="Gene3D" id="1.10.3330.10">
    <property type="entry name" value="Oxo-4-hydroxy-4-carboxy-5-ureidoimidazoline decarboxylase"/>
    <property type="match status" value="1"/>
</dbReference>
<dbReference type="GO" id="GO:0006144">
    <property type="term" value="P:purine nucleobase metabolic process"/>
    <property type="evidence" value="ECO:0007669"/>
    <property type="project" value="UniProtKB-KW"/>
</dbReference>
<keyword evidence="4" id="KW-0659">Purine metabolism</keyword>
<keyword evidence="9" id="KW-1185">Reference proteome</keyword>
<dbReference type="GO" id="GO:0000255">
    <property type="term" value="P:allantoin metabolic process"/>
    <property type="evidence" value="ECO:0007669"/>
    <property type="project" value="InterPro"/>
</dbReference>
<dbReference type="InterPro" id="IPR017580">
    <property type="entry name" value="OHCU_decarboxylase-1"/>
</dbReference>
<accession>A0A229UVA5</accession>
<dbReference type="PANTHER" id="PTHR43466:SF1">
    <property type="entry name" value="2-OXO-4-HYDROXY-4-CARBOXY-5-UREIDOIMIDAZOLINE DECARBOXYLASE-RELATED"/>
    <property type="match status" value="1"/>
</dbReference>
<reference evidence="8 9" key="1">
    <citation type="submission" date="2017-07" db="EMBL/GenBank/DDBJ databases">
        <title>Genome sequencing and assembly of Paenibacillus rigui.</title>
        <authorList>
            <person name="Mayilraj S."/>
        </authorList>
    </citation>
    <scope>NUCLEOTIDE SEQUENCE [LARGE SCALE GENOMIC DNA]</scope>
    <source>
        <strain evidence="8 9">JCM 16352</strain>
    </source>
</reference>
<gene>
    <name evidence="8" type="primary">uraD</name>
    <name evidence="8" type="ORF">CF651_06815</name>
</gene>
<sequence>MEITLGHVNRMTSEAFIESLGWIFEHSPWVAKRAWTARPFSTLEQLHRAMVRVVEEAALSEQLELLRAHPDLAGRLQMTDASVKEQQGVGLDRLTAAEYEQFTAWNRAYTERFGFPFIMAVRGQTKDTIAAAMRQRVGNEPERELETALHEVSKIARFRLNDLIHQ</sequence>
<dbReference type="InterPro" id="IPR036778">
    <property type="entry name" value="OHCU_decarboxylase_sf"/>
</dbReference>
<proteinExistence type="predicted"/>
<dbReference type="RefSeq" id="WP_094014083.1">
    <property type="nucleotide sequence ID" value="NZ_NMQW01000008.1"/>
</dbReference>
<dbReference type="GO" id="GO:0019628">
    <property type="term" value="P:urate catabolic process"/>
    <property type="evidence" value="ECO:0007669"/>
    <property type="project" value="UniProtKB-UniPathway"/>
</dbReference>
<organism evidence="8 9">
    <name type="scientific">Paenibacillus rigui</name>
    <dbReference type="NCBI Taxonomy" id="554312"/>
    <lineage>
        <taxon>Bacteria</taxon>
        <taxon>Bacillati</taxon>
        <taxon>Bacillota</taxon>
        <taxon>Bacilli</taxon>
        <taxon>Bacillales</taxon>
        <taxon>Paenibacillaceae</taxon>
        <taxon>Paenibacillus</taxon>
    </lineage>
</organism>
<evidence type="ECO:0000256" key="1">
    <source>
        <dbReference type="ARBA" id="ARBA00001163"/>
    </source>
</evidence>
<evidence type="ECO:0000313" key="8">
    <source>
        <dbReference type="EMBL" id="OXM87334.1"/>
    </source>
</evidence>
<comment type="pathway">
    <text evidence="2">Purine metabolism; urate degradation; (S)-allantoin from urate: step 3/3.</text>
</comment>
<dbReference type="NCBIfam" id="TIGR03164">
    <property type="entry name" value="UHCUDC"/>
    <property type="match status" value="1"/>
</dbReference>
<name>A0A229UVA5_9BACL</name>
<dbReference type="AlphaFoldDB" id="A0A229UVA5"/>
<evidence type="ECO:0000256" key="5">
    <source>
        <dbReference type="ARBA" id="ARBA00022793"/>
    </source>
</evidence>
<keyword evidence="5" id="KW-0210">Decarboxylase</keyword>
<dbReference type="SUPFAM" id="SSF158694">
    <property type="entry name" value="UraD-Like"/>
    <property type="match status" value="1"/>
</dbReference>
<dbReference type="Proteomes" id="UP000215509">
    <property type="component" value="Unassembled WGS sequence"/>
</dbReference>
<comment type="catalytic activity">
    <reaction evidence="1">
        <text>5-hydroxy-2-oxo-4-ureido-2,5-dihydro-1H-imidazole-5-carboxylate + H(+) = (S)-allantoin + CO2</text>
        <dbReference type="Rhea" id="RHEA:26301"/>
        <dbReference type="ChEBI" id="CHEBI:15378"/>
        <dbReference type="ChEBI" id="CHEBI:15678"/>
        <dbReference type="ChEBI" id="CHEBI:16526"/>
        <dbReference type="ChEBI" id="CHEBI:58639"/>
        <dbReference type="EC" id="4.1.1.97"/>
    </reaction>
</comment>
<feature type="domain" description="Oxo-4-hydroxy-4-carboxy-5-ureidoimidazoline decarboxylase" evidence="7">
    <location>
        <begin position="9"/>
        <end position="161"/>
    </location>
</feature>
<dbReference type="EC" id="4.1.1.97" evidence="3"/>
<dbReference type="InterPro" id="IPR018020">
    <property type="entry name" value="OHCU_decarboxylase"/>
</dbReference>
<dbReference type="Pfam" id="PF09349">
    <property type="entry name" value="OHCU_decarbox"/>
    <property type="match status" value="1"/>
</dbReference>
<evidence type="ECO:0000256" key="2">
    <source>
        <dbReference type="ARBA" id="ARBA00004754"/>
    </source>
</evidence>
<protein>
    <recommendedName>
        <fullName evidence="3">2-oxo-4-hydroxy-4-carboxy-5-ureidoimidazoline decarboxylase</fullName>
        <ecNumber evidence="3">4.1.1.97</ecNumber>
    </recommendedName>
</protein>
<comment type="caution">
    <text evidence="8">The sequence shown here is derived from an EMBL/GenBank/DDBJ whole genome shotgun (WGS) entry which is preliminary data.</text>
</comment>
<evidence type="ECO:0000256" key="4">
    <source>
        <dbReference type="ARBA" id="ARBA00022631"/>
    </source>
</evidence>
<evidence type="ECO:0000313" key="9">
    <source>
        <dbReference type="Proteomes" id="UP000215509"/>
    </source>
</evidence>